<dbReference type="PANTHER" id="PTHR11655">
    <property type="entry name" value="60S/50S RIBOSOMAL PROTEIN L6/L9"/>
    <property type="match status" value="1"/>
</dbReference>
<evidence type="ECO:0000259" key="6">
    <source>
        <dbReference type="Pfam" id="PF00347"/>
    </source>
</evidence>
<feature type="transmembrane region" description="Helical" evidence="5">
    <location>
        <begin position="237"/>
        <end position="259"/>
    </location>
</feature>
<name>A0A2H9TQ87_9FUNG</name>
<organism evidence="7 8">
    <name type="scientific">Paramicrosporidium saccamoebae</name>
    <dbReference type="NCBI Taxonomy" id="1246581"/>
    <lineage>
        <taxon>Eukaryota</taxon>
        <taxon>Fungi</taxon>
        <taxon>Fungi incertae sedis</taxon>
        <taxon>Cryptomycota</taxon>
        <taxon>Cryptomycota incertae sedis</taxon>
        <taxon>Paramicrosporidium</taxon>
    </lineage>
</organism>
<feature type="transmembrane region" description="Helical" evidence="5">
    <location>
        <begin position="266"/>
        <end position="283"/>
    </location>
</feature>
<sequence length="284" mass="30505">MLSAVIRRWSHVGRQPITVEPSVAIQIIPQKGTGQIAFGKTAVSNMVRVTGPLGSLDFPIHRGLKVSLEAGVIPDESVLKVAVDDTEFSKMSKYCKKFVKAMWGTTTSTLRQYVEGGYQVPLRLVGVGYKASVEKNSVSLKVGYTHPVLLPIPDGVTAATPISTRIILSGTNYHKVTQFAAKIRSYRKPEPYNGKGIFVGAGILGAVGSILAKLLSYQELVLFGTETISLSGNLTRISLFTGVLLANLCMWYAFTLALATASSATIAGSISLASNFLTTVMFWV</sequence>
<proteinExistence type="inferred from homology"/>
<dbReference type="InterPro" id="IPR000702">
    <property type="entry name" value="Ribosomal_uL6-like"/>
</dbReference>
<evidence type="ECO:0000256" key="3">
    <source>
        <dbReference type="ARBA" id="ARBA00023274"/>
    </source>
</evidence>
<dbReference type="GO" id="GO:0003735">
    <property type="term" value="F:structural constituent of ribosome"/>
    <property type="evidence" value="ECO:0007669"/>
    <property type="project" value="InterPro"/>
</dbReference>
<dbReference type="InterPro" id="IPR019906">
    <property type="entry name" value="Ribosomal_uL6_bac-type"/>
</dbReference>
<protein>
    <recommendedName>
        <fullName evidence="6">Large ribosomal subunit protein uL6 alpha-beta domain-containing protein</fullName>
    </recommendedName>
</protein>
<dbReference type="GO" id="GO:0005762">
    <property type="term" value="C:mitochondrial large ribosomal subunit"/>
    <property type="evidence" value="ECO:0007669"/>
    <property type="project" value="TreeGrafter"/>
</dbReference>
<feature type="domain" description="Large ribosomal subunit protein uL6 alpha-beta" evidence="6">
    <location>
        <begin position="125"/>
        <end position="197"/>
    </location>
</feature>
<reference evidence="7 8" key="1">
    <citation type="submission" date="2016-10" db="EMBL/GenBank/DDBJ databases">
        <title>The genome of Paramicrosporidium saccamoebae is the missing link in understanding Cryptomycota and Microsporidia evolution.</title>
        <authorList>
            <person name="Quandt C.A."/>
            <person name="Beaudet D."/>
            <person name="Corsaro D."/>
            <person name="Michel R."/>
            <person name="Corradi N."/>
            <person name="James T."/>
        </authorList>
    </citation>
    <scope>NUCLEOTIDE SEQUENCE [LARGE SCALE GENOMIC DNA]</scope>
    <source>
        <strain evidence="7 8">KSL3</strain>
    </source>
</reference>
<evidence type="ECO:0000256" key="2">
    <source>
        <dbReference type="ARBA" id="ARBA00022980"/>
    </source>
</evidence>
<dbReference type="GO" id="GO:0019843">
    <property type="term" value="F:rRNA binding"/>
    <property type="evidence" value="ECO:0007669"/>
    <property type="project" value="InterPro"/>
</dbReference>
<keyword evidence="3 4" id="KW-0687">Ribonucleoprotein</keyword>
<keyword evidence="5" id="KW-0472">Membrane</keyword>
<keyword evidence="2 4" id="KW-0689">Ribosomal protein</keyword>
<dbReference type="InterPro" id="IPR036789">
    <property type="entry name" value="Ribosomal_uL6-like_a/b-dom_sf"/>
</dbReference>
<keyword evidence="5" id="KW-0812">Transmembrane</keyword>
<accession>A0A2H9TQ87</accession>
<dbReference type="GO" id="GO:0006412">
    <property type="term" value="P:translation"/>
    <property type="evidence" value="ECO:0007669"/>
    <property type="project" value="InterPro"/>
</dbReference>
<keyword evidence="5" id="KW-1133">Transmembrane helix</keyword>
<keyword evidence="8" id="KW-1185">Reference proteome</keyword>
<evidence type="ECO:0000256" key="1">
    <source>
        <dbReference type="ARBA" id="ARBA00009356"/>
    </source>
</evidence>
<evidence type="ECO:0000256" key="4">
    <source>
        <dbReference type="RuleBase" id="RU003869"/>
    </source>
</evidence>
<dbReference type="EMBL" id="MTSL01000028">
    <property type="protein sequence ID" value="PJF19919.1"/>
    <property type="molecule type" value="Genomic_DNA"/>
</dbReference>
<evidence type="ECO:0000256" key="5">
    <source>
        <dbReference type="SAM" id="Phobius"/>
    </source>
</evidence>
<comment type="caution">
    <text evidence="7">The sequence shown here is derived from an EMBL/GenBank/DDBJ whole genome shotgun (WGS) entry which is preliminary data.</text>
</comment>
<dbReference type="PANTHER" id="PTHR11655:SF14">
    <property type="entry name" value="LARGE RIBOSOMAL SUBUNIT PROTEIN UL6M"/>
    <property type="match status" value="1"/>
</dbReference>
<comment type="similarity">
    <text evidence="1 4">Belongs to the universal ribosomal protein uL6 family.</text>
</comment>
<dbReference type="Pfam" id="PF00347">
    <property type="entry name" value="Ribosomal_L6"/>
    <property type="match status" value="1"/>
</dbReference>
<dbReference type="OrthoDB" id="540873at2759"/>
<dbReference type="Gene3D" id="3.90.930.12">
    <property type="entry name" value="Ribosomal protein L6, alpha-beta domain"/>
    <property type="match status" value="2"/>
</dbReference>
<dbReference type="Proteomes" id="UP000240830">
    <property type="component" value="Unassembled WGS sequence"/>
</dbReference>
<dbReference type="PRINTS" id="PR00059">
    <property type="entry name" value="RIBOSOMALL6"/>
</dbReference>
<dbReference type="STRING" id="1246581.A0A2H9TQ87"/>
<gene>
    <name evidence="7" type="ORF">PSACC_00276</name>
</gene>
<evidence type="ECO:0000313" key="7">
    <source>
        <dbReference type="EMBL" id="PJF19919.1"/>
    </source>
</evidence>
<dbReference type="SUPFAM" id="SSF56053">
    <property type="entry name" value="Ribosomal protein L6"/>
    <property type="match status" value="1"/>
</dbReference>
<dbReference type="AlphaFoldDB" id="A0A2H9TQ87"/>
<feature type="transmembrane region" description="Helical" evidence="5">
    <location>
        <begin position="197"/>
        <end position="217"/>
    </location>
</feature>
<evidence type="ECO:0000313" key="8">
    <source>
        <dbReference type="Proteomes" id="UP000240830"/>
    </source>
</evidence>
<dbReference type="InterPro" id="IPR020040">
    <property type="entry name" value="Ribosomal_uL6_a/b-dom"/>
</dbReference>